<dbReference type="CDD" id="cd17059">
    <property type="entry name" value="Ubl_OTU1"/>
    <property type="match status" value="1"/>
</dbReference>
<dbReference type="PROSITE" id="PS50802">
    <property type="entry name" value="OTU"/>
    <property type="match status" value="1"/>
</dbReference>
<dbReference type="Pfam" id="PF24560">
    <property type="entry name" value="zf-C2H2_OTU1_C"/>
    <property type="match status" value="1"/>
</dbReference>
<feature type="domain" description="Ubiquitin-like" evidence="10">
    <location>
        <begin position="1"/>
        <end position="73"/>
    </location>
</feature>
<protein>
    <recommendedName>
        <fullName evidence="9">Ubiquitin thioesterase OTU</fullName>
        <ecNumber evidence="9">3.4.19.12</ecNumber>
    </recommendedName>
</protein>
<keyword evidence="6 9" id="KW-0378">Hydrolase</keyword>
<dbReference type="InterPro" id="IPR038765">
    <property type="entry name" value="Papain-like_cys_pep_sf"/>
</dbReference>
<dbReference type="InterPro" id="IPR013087">
    <property type="entry name" value="Znf_C2H2_type"/>
</dbReference>
<dbReference type="AlphaFoldDB" id="A0A6G0X916"/>
<evidence type="ECO:0000256" key="8">
    <source>
        <dbReference type="ARBA" id="ARBA00022833"/>
    </source>
</evidence>
<accession>A0A6G0X916</accession>
<dbReference type="GO" id="GO:0016579">
    <property type="term" value="P:protein deubiquitination"/>
    <property type="evidence" value="ECO:0007669"/>
    <property type="project" value="TreeGrafter"/>
</dbReference>
<dbReference type="GO" id="GO:0036503">
    <property type="term" value="P:ERAD pathway"/>
    <property type="evidence" value="ECO:0007669"/>
    <property type="project" value="TreeGrafter"/>
</dbReference>
<dbReference type="Pfam" id="PF02338">
    <property type="entry name" value="OTU"/>
    <property type="match status" value="1"/>
</dbReference>
<organism evidence="12 13">
    <name type="scientific">Aphanomyces euteiches</name>
    <dbReference type="NCBI Taxonomy" id="100861"/>
    <lineage>
        <taxon>Eukaryota</taxon>
        <taxon>Sar</taxon>
        <taxon>Stramenopiles</taxon>
        <taxon>Oomycota</taxon>
        <taxon>Saprolegniomycetes</taxon>
        <taxon>Saprolegniales</taxon>
        <taxon>Verrucalvaceae</taxon>
        <taxon>Aphanomyces</taxon>
    </lineage>
</organism>
<dbReference type="SUPFAM" id="SSF54001">
    <property type="entry name" value="Cysteine proteinases"/>
    <property type="match status" value="1"/>
</dbReference>
<evidence type="ECO:0000313" key="12">
    <source>
        <dbReference type="EMBL" id="KAF0736374.1"/>
    </source>
</evidence>
<keyword evidence="7 9" id="KW-0788">Thiol protease</keyword>
<dbReference type="GO" id="GO:0005829">
    <property type="term" value="C:cytosol"/>
    <property type="evidence" value="ECO:0007669"/>
    <property type="project" value="TreeGrafter"/>
</dbReference>
<keyword evidence="8" id="KW-0862">Zinc</keyword>
<comment type="subcellular location">
    <subcellularLocation>
        <location evidence="9">Cytoplasm</location>
    </subcellularLocation>
</comment>
<keyword evidence="2" id="KW-0645">Protease</keyword>
<dbReference type="InterPro" id="IPR029071">
    <property type="entry name" value="Ubiquitin-like_domsf"/>
</dbReference>
<evidence type="ECO:0000256" key="4">
    <source>
        <dbReference type="ARBA" id="ARBA00022771"/>
    </source>
</evidence>
<dbReference type="SUPFAM" id="SSF54236">
    <property type="entry name" value="Ubiquitin-like"/>
    <property type="match status" value="1"/>
</dbReference>
<dbReference type="PANTHER" id="PTHR13312">
    <property type="entry name" value="HIV-INDUCED PROTEIN-7-LIKE PROTEASE"/>
    <property type="match status" value="1"/>
</dbReference>
<evidence type="ECO:0000256" key="1">
    <source>
        <dbReference type="ARBA" id="ARBA00000707"/>
    </source>
</evidence>
<evidence type="ECO:0000256" key="3">
    <source>
        <dbReference type="ARBA" id="ARBA00022723"/>
    </source>
</evidence>
<keyword evidence="4" id="KW-0863">Zinc-finger</keyword>
<name>A0A6G0X916_9STRA</name>
<keyword evidence="3" id="KW-0479">Metal-binding</keyword>
<dbReference type="Gene3D" id="3.10.20.90">
    <property type="entry name" value="Phosphatidylinositol 3-kinase Catalytic Subunit, Chain A, domain 1"/>
    <property type="match status" value="1"/>
</dbReference>
<dbReference type="GO" id="GO:0008270">
    <property type="term" value="F:zinc ion binding"/>
    <property type="evidence" value="ECO:0007669"/>
    <property type="project" value="UniProtKB-KW"/>
</dbReference>
<keyword evidence="5 9" id="KW-0833">Ubl conjugation pathway</keyword>
<evidence type="ECO:0000256" key="6">
    <source>
        <dbReference type="ARBA" id="ARBA00022801"/>
    </source>
</evidence>
<keyword evidence="13" id="KW-1185">Reference proteome</keyword>
<dbReference type="GO" id="GO:0004843">
    <property type="term" value="F:cysteine-type deubiquitinase activity"/>
    <property type="evidence" value="ECO:0007669"/>
    <property type="project" value="UniProtKB-UniRule"/>
</dbReference>
<dbReference type="InterPro" id="IPR003323">
    <property type="entry name" value="OTU_dom"/>
</dbReference>
<keyword evidence="9" id="KW-0963">Cytoplasm</keyword>
<dbReference type="GO" id="GO:0030968">
    <property type="term" value="P:endoplasmic reticulum unfolded protein response"/>
    <property type="evidence" value="ECO:0007669"/>
    <property type="project" value="TreeGrafter"/>
</dbReference>
<evidence type="ECO:0000313" key="13">
    <source>
        <dbReference type="Proteomes" id="UP000481153"/>
    </source>
</evidence>
<dbReference type="EMBL" id="VJMJ01000089">
    <property type="protein sequence ID" value="KAF0736374.1"/>
    <property type="molecule type" value="Genomic_DNA"/>
</dbReference>
<proteinExistence type="predicted"/>
<comment type="catalytic activity">
    <reaction evidence="1 9">
        <text>Thiol-dependent hydrolysis of ester, thioester, amide, peptide and isopeptide bonds formed by the C-terminal Gly of ubiquitin (a 76-residue protein attached to proteins as an intracellular targeting signal).</text>
        <dbReference type="EC" id="3.4.19.12"/>
    </reaction>
</comment>
<dbReference type="SMART" id="SM00213">
    <property type="entry name" value="UBQ"/>
    <property type="match status" value="1"/>
</dbReference>
<dbReference type="PROSITE" id="PS50053">
    <property type="entry name" value="UBIQUITIN_2"/>
    <property type="match status" value="1"/>
</dbReference>
<dbReference type="EC" id="3.4.19.12" evidence="9"/>
<dbReference type="GO" id="GO:0005634">
    <property type="term" value="C:nucleus"/>
    <property type="evidence" value="ECO:0007669"/>
    <property type="project" value="TreeGrafter"/>
</dbReference>
<sequence length="366" mass="40185">MNIKVNCSQGSLRLSGLAPDTTILQLKLRLLQETGLPPDHQTLLSGYPPKPVVGEDDALLTSVGITSGSAIMLKEEVTLASAKPSKVKFVRKVIAADNSCLFNAIGYCLDKGDKSNGPTLRNIVKDTILSTPSVYNETFLGRSVDEYCAWILNDRSWGGEIELSILSAHFKVEMLVFDVVSMTRLCYGEDQGFTQRLFLLYDGIHYDAIAETGHPGPTPDKTLFAINDFAKVENASVLAVEAHQNHQYTDLGGFSIQCMQCRKAFTGQSQAQAHANETGHYEFGIWTHQCLDLICSLQPTSHGTVQQCAYKPEKSNVSMSSVDFSSWSAAKTHHATLSSLHSHAQLQLAWRLNRSQLSSIVFSVVQ</sequence>
<dbReference type="PANTHER" id="PTHR13312:SF0">
    <property type="entry name" value="UBIQUITIN THIOESTERASE OTU1"/>
    <property type="match status" value="1"/>
</dbReference>
<reference evidence="12 13" key="1">
    <citation type="submission" date="2019-07" db="EMBL/GenBank/DDBJ databases">
        <title>Genomics analysis of Aphanomyces spp. identifies a new class of oomycete effector associated with host adaptation.</title>
        <authorList>
            <person name="Gaulin E."/>
        </authorList>
    </citation>
    <scope>NUCLEOTIDE SEQUENCE [LARGE SCALE GENOMIC DNA]</scope>
    <source>
        <strain evidence="12 13">ATCC 201684</strain>
    </source>
</reference>
<feature type="domain" description="OTU" evidence="11">
    <location>
        <begin position="89"/>
        <end position="212"/>
    </location>
</feature>
<dbReference type="VEuPathDB" id="FungiDB:AeMF1_018424"/>
<dbReference type="CDD" id="cd22745">
    <property type="entry name" value="OTU_OTU1"/>
    <property type="match status" value="1"/>
</dbReference>
<evidence type="ECO:0000256" key="5">
    <source>
        <dbReference type="ARBA" id="ARBA00022786"/>
    </source>
</evidence>
<evidence type="ECO:0000256" key="7">
    <source>
        <dbReference type="ARBA" id="ARBA00022807"/>
    </source>
</evidence>
<dbReference type="Pfam" id="PF21403">
    <property type="entry name" value="OTU1_UBXL"/>
    <property type="match status" value="1"/>
</dbReference>
<evidence type="ECO:0000259" key="10">
    <source>
        <dbReference type="PROSITE" id="PS50053"/>
    </source>
</evidence>
<dbReference type="InterPro" id="IPR057766">
    <property type="entry name" value="Znf-C2H2_OTU1-like_C"/>
</dbReference>
<dbReference type="Proteomes" id="UP000481153">
    <property type="component" value="Unassembled WGS sequence"/>
</dbReference>
<dbReference type="Gene3D" id="3.90.70.80">
    <property type="match status" value="1"/>
</dbReference>
<dbReference type="InterPro" id="IPR048857">
    <property type="entry name" value="OTU1_Ubl"/>
</dbReference>
<dbReference type="InterPro" id="IPR000626">
    <property type="entry name" value="Ubiquitin-like_dom"/>
</dbReference>
<comment type="caution">
    <text evidence="12">The sequence shown here is derived from an EMBL/GenBank/DDBJ whole genome shotgun (WGS) entry which is preliminary data.</text>
</comment>
<evidence type="ECO:0000259" key="11">
    <source>
        <dbReference type="PROSITE" id="PS50802"/>
    </source>
</evidence>
<comment type="function">
    <text evidence="9">Hydrolase that can remove conjugated ubiquitin from proteins and may therefore play an important regulatory role at the level of protein turnover by preventing degradation.</text>
</comment>
<evidence type="ECO:0000256" key="2">
    <source>
        <dbReference type="ARBA" id="ARBA00022670"/>
    </source>
</evidence>
<gene>
    <name evidence="12" type="ORF">Ae201684_007393</name>
</gene>
<dbReference type="PROSITE" id="PS00028">
    <property type="entry name" value="ZINC_FINGER_C2H2_1"/>
    <property type="match status" value="1"/>
</dbReference>
<evidence type="ECO:0000256" key="9">
    <source>
        <dbReference type="RuleBase" id="RU367104"/>
    </source>
</evidence>